<dbReference type="Proteomes" id="UP000823630">
    <property type="component" value="Unassembled WGS sequence"/>
</dbReference>
<name>A0A9D9DDD5_9PROT</name>
<evidence type="ECO:0000313" key="2">
    <source>
        <dbReference type="EMBL" id="MBO8425025.1"/>
    </source>
</evidence>
<feature type="domain" description="Major tropism determinant N-terminal" evidence="1">
    <location>
        <begin position="6"/>
        <end position="41"/>
    </location>
</feature>
<gene>
    <name evidence="2" type="ORF">IAC69_00920</name>
</gene>
<dbReference type="Pfam" id="PF18454">
    <property type="entry name" value="Mtd_N"/>
    <property type="match status" value="1"/>
</dbReference>
<dbReference type="EMBL" id="JADINC010000018">
    <property type="protein sequence ID" value="MBO8425025.1"/>
    <property type="molecule type" value="Genomic_DNA"/>
</dbReference>
<accession>A0A9D9DDD5</accession>
<organism evidence="2 3">
    <name type="scientific">Candidatus Enterousia avistercoris</name>
    <dbReference type="NCBI Taxonomy" id="2840788"/>
    <lineage>
        <taxon>Bacteria</taxon>
        <taxon>Pseudomonadati</taxon>
        <taxon>Pseudomonadota</taxon>
        <taxon>Alphaproteobacteria</taxon>
        <taxon>Candidatus Enterousia</taxon>
    </lineage>
</organism>
<dbReference type="InterPro" id="IPR041352">
    <property type="entry name" value="Mtd_N"/>
</dbReference>
<dbReference type="AlphaFoldDB" id="A0A9D9DDD5"/>
<reference evidence="2" key="1">
    <citation type="submission" date="2020-10" db="EMBL/GenBank/DDBJ databases">
        <authorList>
            <person name="Gilroy R."/>
        </authorList>
    </citation>
    <scope>NUCLEOTIDE SEQUENCE</scope>
    <source>
        <strain evidence="2">8207</strain>
    </source>
</reference>
<comment type="caution">
    <text evidence="2">The sequence shown here is derived from an EMBL/GenBank/DDBJ whole genome shotgun (WGS) entry which is preliminary data.</text>
</comment>
<sequence length="193" mass="21062">MARVLQIRRGTTAQNDNFTGMAGEITFDTDAKTLRVHDGETLGGFTLARADAVSGGGTGGDGDFDISDVPAEFWQNLFAQYCPAPFTVMDSTPLNIPSGAGTEYIFDTDKSAQFVRVFLVCQTPESGYNIGEYVSAFGINDYGAPTPNTFSDNMGLHVKMLTGGNAFWVAHRDTGVQTQITNERWRILFRVYC</sequence>
<protein>
    <recommendedName>
        <fullName evidence="1">Major tropism determinant N-terminal domain-containing protein</fullName>
    </recommendedName>
</protein>
<evidence type="ECO:0000313" key="3">
    <source>
        <dbReference type="Proteomes" id="UP000823630"/>
    </source>
</evidence>
<proteinExistence type="predicted"/>
<reference evidence="2" key="2">
    <citation type="journal article" date="2021" name="PeerJ">
        <title>Extensive microbial diversity within the chicken gut microbiome revealed by metagenomics and culture.</title>
        <authorList>
            <person name="Gilroy R."/>
            <person name="Ravi A."/>
            <person name="Getino M."/>
            <person name="Pursley I."/>
            <person name="Horton D.L."/>
            <person name="Alikhan N.F."/>
            <person name="Baker D."/>
            <person name="Gharbi K."/>
            <person name="Hall N."/>
            <person name="Watson M."/>
            <person name="Adriaenssens E.M."/>
            <person name="Foster-Nyarko E."/>
            <person name="Jarju S."/>
            <person name="Secka A."/>
            <person name="Antonio M."/>
            <person name="Oren A."/>
            <person name="Chaudhuri R.R."/>
            <person name="La Ragione R."/>
            <person name="Hildebrand F."/>
            <person name="Pallen M.J."/>
        </authorList>
    </citation>
    <scope>NUCLEOTIDE SEQUENCE</scope>
    <source>
        <strain evidence="2">8207</strain>
    </source>
</reference>
<dbReference type="Gene3D" id="2.10.10.30">
    <property type="match status" value="1"/>
</dbReference>
<evidence type="ECO:0000259" key="1">
    <source>
        <dbReference type="Pfam" id="PF18454"/>
    </source>
</evidence>